<dbReference type="InterPro" id="IPR038765">
    <property type="entry name" value="Papain-like_cys_pep_sf"/>
</dbReference>
<keyword evidence="3" id="KW-0378">Hydrolase</keyword>
<dbReference type="PROSITE" id="PS00139">
    <property type="entry name" value="THIOL_PROTEASE_CYS"/>
    <property type="match status" value="1"/>
</dbReference>
<dbReference type="SMART" id="SM00645">
    <property type="entry name" value="Pept_C1"/>
    <property type="match status" value="1"/>
</dbReference>
<dbReference type="Pfam" id="PF00112">
    <property type="entry name" value="Peptidase_C1"/>
    <property type="match status" value="1"/>
</dbReference>
<accession>A0A3Q0ISQ6</accession>
<keyword evidence="5" id="KW-0865">Zymogen</keyword>
<feature type="domain" description="Peptidase C1A papain C-terminal" evidence="8">
    <location>
        <begin position="152"/>
        <end position="256"/>
    </location>
</feature>
<evidence type="ECO:0000256" key="5">
    <source>
        <dbReference type="ARBA" id="ARBA00023145"/>
    </source>
</evidence>
<sequence length="256" mass="29157">MISIKTVLVALCVSLGVSRGDVLSDVDRVLENLILQRSQPNSYGSEEASTFDLEEFLDHGNQFKDFVREYERQYDSDSEIERRFDIFRNNLKTIDYYTKHEQGTATYGVNRFADMTDSEFNHGLSSLDWEQIENLKSTFETYSFNSSNSYGLAESINYKDKGKVLPKVQDQHLCGSCWAHSAVACLESAYAIKHNELIELSKQRKKMGKMYSILGVALFYKGGVMNLPHMLCSKGPYSLNHAVLNVGYDNESKFLI</sequence>
<evidence type="ECO:0000256" key="2">
    <source>
        <dbReference type="ARBA" id="ARBA00022670"/>
    </source>
</evidence>
<dbReference type="RefSeq" id="XP_026677385.1">
    <property type="nucleotide sequence ID" value="XM_026821584.1"/>
</dbReference>
<dbReference type="AlphaFoldDB" id="A0A3Q0ISQ6"/>
<evidence type="ECO:0000313" key="11">
    <source>
        <dbReference type="RefSeq" id="XP_026677385.1"/>
    </source>
</evidence>
<evidence type="ECO:0000256" key="3">
    <source>
        <dbReference type="ARBA" id="ARBA00022801"/>
    </source>
</evidence>
<feature type="signal peptide" evidence="7">
    <location>
        <begin position="1"/>
        <end position="20"/>
    </location>
</feature>
<feature type="domain" description="Cathepsin propeptide inhibitor" evidence="9">
    <location>
        <begin position="63"/>
        <end position="120"/>
    </location>
</feature>
<proteinExistence type="inferred from homology"/>
<dbReference type="GeneID" id="103506565"/>
<dbReference type="Pfam" id="PF08246">
    <property type="entry name" value="Inhibitor_I29"/>
    <property type="match status" value="1"/>
</dbReference>
<evidence type="ECO:0000259" key="9">
    <source>
        <dbReference type="SMART" id="SM00848"/>
    </source>
</evidence>
<evidence type="ECO:0000259" key="8">
    <source>
        <dbReference type="SMART" id="SM00645"/>
    </source>
</evidence>
<keyword evidence="2" id="KW-0645">Protease</keyword>
<keyword evidence="4" id="KW-0788">Thiol protease</keyword>
<evidence type="ECO:0000256" key="7">
    <source>
        <dbReference type="SAM" id="SignalP"/>
    </source>
</evidence>
<name>A0A3Q0ISQ6_DIACI</name>
<evidence type="ECO:0000313" key="10">
    <source>
        <dbReference type="Proteomes" id="UP000079169"/>
    </source>
</evidence>
<feature type="chain" id="PRO_5018581331" evidence="7">
    <location>
        <begin position="21"/>
        <end position="256"/>
    </location>
</feature>
<evidence type="ECO:0000256" key="4">
    <source>
        <dbReference type="ARBA" id="ARBA00022807"/>
    </source>
</evidence>
<dbReference type="Gene3D" id="3.90.70.10">
    <property type="entry name" value="Cysteine proteinases"/>
    <property type="match status" value="1"/>
</dbReference>
<dbReference type="STRING" id="121845.A0A3Q0ISQ6"/>
<keyword evidence="7" id="KW-0732">Signal</keyword>
<dbReference type="GO" id="GO:0006508">
    <property type="term" value="P:proteolysis"/>
    <property type="evidence" value="ECO:0007669"/>
    <property type="project" value="UniProtKB-KW"/>
</dbReference>
<dbReference type="PANTHER" id="PTHR12411">
    <property type="entry name" value="CYSTEINE PROTEASE FAMILY C1-RELATED"/>
    <property type="match status" value="1"/>
</dbReference>
<dbReference type="Proteomes" id="UP000079169">
    <property type="component" value="Unplaced"/>
</dbReference>
<dbReference type="InterPro" id="IPR000668">
    <property type="entry name" value="Peptidase_C1A_C"/>
</dbReference>
<gene>
    <name evidence="11" type="primary">LOC103506565</name>
</gene>
<dbReference type="InterPro" id="IPR000169">
    <property type="entry name" value="Pept_cys_AS"/>
</dbReference>
<comment type="similarity">
    <text evidence="1">Belongs to the peptidase C1 family.</text>
</comment>
<dbReference type="KEGG" id="dci:103506565"/>
<organism evidence="10 11">
    <name type="scientific">Diaphorina citri</name>
    <name type="common">Asian citrus psyllid</name>
    <dbReference type="NCBI Taxonomy" id="121845"/>
    <lineage>
        <taxon>Eukaryota</taxon>
        <taxon>Metazoa</taxon>
        <taxon>Ecdysozoa</taxon>
        <taxon>Arthropoda</taxon>
        <taxon>Hexapoda</taxon>
        <taxon>Insecta</taxon>
        <taxon>Pterygota</taxon>
        <taxon>Neoptera</taxon>
        <taxon>Paraneoptera</taxon>
        <taxon>Hemiptera</taxon>
        <taxon>Sternorrhyncha</taxon>
        <taxon>Psylloidea</taxon>
        <taxon>Psyllidae</taxon>
        <taxon>Diaphorininae</taxon>
        <taxon>Diaphorina</taxon>
    </lineage>
</organism>
<dbReference type="PaxDb" id="121845-A0A3Q0ISQ6"/>
<dbReference type="InterPro" id="IPR013128">
    <property type="entry name" value="Peptidase_C1A"/>
</dbReference>
<reference evidence="11" key="1">
    <citation type="submission" date="2025-08" db="UniProtKB">
        <authorList>
            <consortium name="RefSeq"/>
        </authorList>
    </citation>
    <scope>IDENTIFICATION</scope>
</reference>
<evidence type="ECO:0000256" key="6">
    <source>
        <dbReference type="ARBA" id="ARBA00023157"/>
    </source>
</evidence>
<dbReference type="SMART" id="SM00848">
    <property type="entry name" value="Inhibitor_I29"/>
    <property type="match status" value="1"/>
</dbReference>
<protein>
    <submittedName>
        <fullName evidence="11">Fruit bromelain-like</fullName>
    </submittedName>
</protein>
<keyword evidence="6" id="KW-1015">Disulfide bond</keyword>
<dbReference type="GO" id="GO:0008234">
    <property type="term" value="F:cysteine-type peptidase activity"/>
    <property type="evidence" value="ECO:0007669"/>
    <property type="project" value="UniProtKB-KW"/>
</dbReference>
<keyword evidence="10" id="KW-1185">Reference proteome</keyword>
<dbReference type="SUPFAM" id="SSF54001">
    <property type="entry name" value="Cysteine proteinases"/>
    <property type="match status" value="1"/>
</dbReference>
<evidence type="ECO:0000256" key="1">
    <source>
        <dbReference type="ARBA" id="ARBA00008455"/>
    </source>
</evidence>
<dbReference type="InterPro" id="IPR013201">
    <property type="entry name" value="Prot_inhib_I29"/>
</dbReference>